<organism evidence="2">
    <name type="scientific">Arthrobacter sp. AK-1</name>
    <dbReference type="NCBI Taxonomy" id="415095"/>
    <lineage>
        <taxon>Bacteria</taxon>
        <taxon>Bacillati</taxon>
        <taxon>Actinomycetota</taxon>
        <taxon>Actinomycetes</taxon>
        <taxon>Micrococcales</taxon>
        <taxon>Micrococcaceae</taxon>
        <taxon>Arthrobacter</taxon>
    </lineage>
</organism>
<dbReference type="AlphaFoldDB" id="A6YFH3"/>
<proteinExistence type="predicted"/>
<feature type="region of interest" description="Disordered" evidence="1">
    <location>
        <begin position="1"/>
        <end position="23"/>
    </location>
</feature>
<evidence type="ECO:0000256" key="1">
    <source>
        <dbReference type="SAM" id="MobiDB-lite"/>
    </source>
</evidence>
<name>A6YFH3_9MICC</name>
<reference evidence="2" key="1">
    <citation type="submission" date="2007-03" db="EMBL/GenBank/DDBJ databases">
        <authorList>
            <person name="Jerke K.H."/>
            <person name="Nakatsu C.H."/>
            <person name="Konopka A.E."/>
        </authorList>
    </citation>
    <scope>NUCLEOTIDE SEQUENCE</scope>
    <source>
        <strain evidence="2">AK-1</strain>
        <plasmid evidence="2">pSI-1</plasmid>
    </source>
</reference>
<keyword evidence="2" id="KW-0614">Plasmid</keyword>
<protein>
    <submittedName>
        <fullName evidence="2">Uncharacterized protein</fullName>
    </submittedName>
</protein>
<dbReference type="EMBL" id="EF495211">
    <property type="protein sequence ID" value="ABR66975.1"/>
    <property type="molecule type" value="Genomic_DNA"/>
</dbReference>
<geneLocation type="plasmid" evidence="2">
    <name>pSI-1</name>
</geneLocation>
<evidence type="ECO:0000313" key="2">
    <source>
        <dbReference type="EMBL" id="ABR66975.1"/>
    </source>
</evidence>
<feature type="compositionally biased region" description="Basic and acidic residues" evidence="1">
    <location>
        <begin position="1"/>
        <end position="20"/>
    </location>
</feature>
<sequence length="273" mass="30657">MAGNEHTRGKEVDGGTRPEEHDEISDALQWMRLTYALDYAARPDSWERPEDYPQSWSIRAYIDADILEPDYDTFDADAQGRVTVAEASVHLVPDVGSVNLFDTLDAHSADLSRFAEAFIVAGSEPSQLSVEGEPVLEGDLMIVSWVSVQPRFRGHRAGHQIFKAILGAIGRGTVVTVLHAAPGLKDDTDEGSLKHRRECRALAKYWGELGFRPLDGNIMVLTYEDMLAMLEDEDQEDTDFNLDELRDVPLMQLSQEQRDAVFRNLRTKLDELP</sequence>
<reference evidence="2" key="2">
    <citation type="journal article" date="2008" name="Plasmid">
        <title>Comparative analysis of eight Arthrobacter plasmids.</title>
        <authorList>
            <person name="Jerke K."/>
            <person name="Nakatsu C.H."/>
            <person name="Beasley F."/>
            <person name="Konopka A."/>
        </authorList>
    </citation>
    <scope>NUCLEOTIDE SEQUENCE</scope>
    <source>
        <strain evidence="2">AK-1</strain>
        <plasmid evidence="2">pSI-1</plasmid>
    </source>
</reference>
<accession>A6YFH3</accession>
<dbReference type="RefSeq" id="WP_012311507.1">
    <property type="nucleotide sequence ID" value="NC_010494.1"/>
</dbReference>